<keyword evidence="1" id="KW-1185">Reference proteome</keyword>
<dbReference type="AlphaFoldDB" id="A0A6P8XWG6"/>
<protein>
    <submittedName>
        <fullName evidence="2">Telomere-binding protein cav</fullName>
    </submittedName>
</protein>
<organism evidence="1 2">
    <name type="scientific">Drosophila albomicans</name>
    <name type="common">Fruit fly</name>
    <dbReference type="NCBI Taxonomy" id="7291"/>
    <lineage>
        <taxon>Eukaryota</taxon>
        <taxon>Metazoa</taxon>
        <taxon>Ecdysozoa</taxon>
        <taxon>Arthropoda</taxon>
        <taxon>Hexapoda</taxon>
        <taxon>Insecta</taxon>
        <taxon>Pterygota</taxon>
        <taxon>Neoptera</taxon>
        <taxon>Endopterygota</taxon>
        <taxon>Diptera</taxon>
        <taxon>Brachycera</taxon>
        <taxon>Muscomorpha</taxon>
        <taxon>Ephydroidea</taxon>
        <taxon>Drosophilidae</taxon>
        <taxon>Drosophila</taxon>
    </lineage>
</organism>
<reference evidence="2" key="1">
    <citation type="submission" date="2025-08" db="UniProtKB">
        <authorList>
            <consortium name="RefSeq"/>
        </authorList>
    </citation>
    <scope>IDENTIFICATION</scope>
    <source>
        <strain evidence="2">15112-1751.03</strain>
        <tissue evidence="2">Whole Adult</tissue>
    </source>
</reference>
<proteinExistence type="predicted"/>
<evidence type="ECO:0000313" key="2">
    <source>
        <dbReference type="RefSeq" id="XP_034117778.2"/>
    </source>
</evidence>
<dbReference type="Proteomes" id="UP000515160">
    <property type="component" value="Chromosome 2R"/>
</dbReference>
<name>A0A6P8XWG6_DROAB</name>
<sequence>MSLYFSKELVEYQINYEADIKELTKEWDEPESELAQRLLEAERVTNEDLSRRYSPEDVRQLCLRTKVRVDMTLFNCVWEAKKRFDKKERLKNHSENFINKMYIKAVKRNMVIPYEPEEIETAVNIRRCILKKRNNLRLDRWNSSLSQSSSTSLSIEEISEDQDPSLMLSQIPNHLPSSPKGSGVAPVNTINYPVDLTSSGPDSSEPQLWHVGNTESEILQLSTIAENEDDNMSEMADLVINDDSNDVQELKENSFDKSGIDWATAAMAINPNSMTIDSDMQTPKTESEPIPEDYSIFNTQVPCTSTESTHNTDDFL</sequence>
<gene>
    <name evidence="2" type="primary">LOC117576817</name>
</gene>
<dbReference type="GeneID" id="117576817"/>
<dbReference type="RefSeq" id="XP_034117778.2">
    <property type="nucleotide sequence ID" value="XM_034261887.2"/>
</dbReference>
<evidence type="ECO:0000313" key="1">
    <source>
        <dbReference type="Proteomes" id="UP000515160"/>
    </source>
</evidence>
<accession>A0A6P8XWG6</accession>
<dbReference type="OrthoDB" id="7934455at2759"/>